<comment type="caution">
    <text evidence="3">The sequence shown here is derived from an EMBL/GenBank/DDBJ whole genome shotgun (WGS) entry which is preliminary data.</text>
</comment>
<sequence>MGKVKAALDESRTLMLGAQILLGFQLQAPFQNAFEHLTPGEKTIEIVVLCIMVLVLGLLVCPSAHHRIVHRGHAAPSVEGTVKWAMAATLLPFAVALGLDLYIAGNRVAGFTAAVMAAAAGTTLALGFWYGLPLLHHRQQREQAMPIAKETPIGTKVEHVLTEARVVLPGAQALLGFQLAIILTDGFEHLPPSAKLVHGLALGLVALSTVLLIAPAAYHRLGYQGQDTEGFHAMASRLVLAATVLLALGLCADIHVVVQKITLSGGLANLLAGLSAMLLLGLWYVLPLWHRHRQLDKAQPEGIQARDQGPRVGPGSHNLPM</sequence>
<feature type="region of interest" description="Disordered" evidence="1">
    <location>
        <begin position="299"/>
        <end position="321"/>
    </location>
</feature>
<keyword evidence="4" id="KW-1185">Reference proteome</keyword>
<keyword evidence="2" id="KW-0812">Transmembrane</keyword>
<feature type="transmembrane region" description="Helical" evidence="2">
    <location>
        <begin position="270"/>
        <end position="289"/>
    </location>
</feature>
<evidence type="ECO:0000256" key="1">
    <source>
        <dbReference type="SAM" id="MobiDB-lite"/>
    </source>
</evidence>
<name>A0ABV3PTN9_9HYPH</name>
<feature type="transmembrane region" description="Helical" evidence="2">
    <location>
        <begin position="46"/>
        <end position="64"/>
    </location>
</feature>
<dbReference type="Pfam" id="PF19853">
    <property type="entry name" value="DUF6328"/>
    <property type="match status" value="2"/>
</dbReference>
<proteinExistence type="predicted"/>
<keyword evidence="2" id="KW-0472">Membrane</keyword>
<evidence type="ECO:0000313" key="3">
    <source>
        <dbReference type="EMBL" id="MEW9309017.1"/>
    </source>
</evidence>
<feature type="transmembrane region" description="Helical" evidence="2">
    <location>
        <begin position="238"/>
        <end position="258"/>
    </location>
</feature>
<reference evidence="3 4" key="1">
    <citation type="submission" date="2024-07" db="EMBL/GenBank/DDBJ databases">
        <title>Description of Labrys sedimenti sp. nov., isolated from a diclofenac-degrading enrichment culture.</title>
        <authorList>
            <person name="Tancsics A."/>
            <person name="Csepanyi A."/>
        </authorList>
    </citation>
    <scope>NUCLEOTIDE SEQUENCE [LARGE SCALE GENOMIC DNA]</scope>
    <source>
        <strain evidence="3 4">LMG 23578</strain>
    </source>
</reference>
<keyword evidence="2" id="KW-1133">Transmembrane helix</keyword>
<protein>
    <submittedName>
        <fullName evidence="3">DUF6328 family protein</fullName>
    </submittedName>
</protein>
<organism evidence="3 4">
    <name type="scientific">Labrys neptuniae</name>
    <dbReference type="NCBI Taxonomy" id="376174"/>
    <lineage>
        <taxon>Bacteria</taxon>
        <taxon>Pseudomonadati</taxon>
        <taxon>Pseudomonadota</taxon>
        <taxon>Alphaproteobacteria</taxon>
        <taxon>Hyphomicrobiales</taxon>
        <taxon>Xanthobacteraceae</taxon>
        <taxon>Labrys</taxon>
    </lineage>
</organism>
<dbReference type="EMBL" id="JBFNQD010000011">
    <property type="protein sequence ID" value="MEW9309017.1"/>
    <property type="molecule type" value="Genomic_DNA"/>
</dbReference>
<feature type="transmembrane region" description="Helical" evidence="2">
    <location>
        <begin position="196"/>
        <end position="218"/>
    </location>
</feature>
<evidence type="ECO:0000313" key="4">
    <source>
        <dbReference type="Proteomes" id="UP001555786"/>
    </source>
</evidence>
<dbReference type="Proteomes" id="UP001555786">
    <property type="component" value="Unassembled WGS sequence"/>
</dbReference>
<feature type="transmembrane region" description="Helical" evidence="2">
    <location>
        <begin position="84"/>
        <end position="105"/>
    </location>
</feature>
<feature type="transmembrane region" description="Helical" evidence="2">
    <location>
        <begin position="111"/>
        <end position="132"/>
    </location>
</feature>
<accession>A0ABV3PTN9</accession>
<evidence type="ECO:0000256" key="2">
    <source>
        <dbReference type="SAM" id="Phobius"/>
    </source>
</evidence>
<gene>
    <name evidence="3" type="ORF">ABXS05_25940</name>
</gene>
<dbReference type="RefSeq" id="WP_367625849.1">
    <property type="nucleotide sequence ID" value="NZ_JBFNQD010000011.1"/>
</dbReference>
<dbReference type="InterPro" id="IPR046291">
    <property type="entry name" value="DUF6328"/>
</dbReference>